<protein>
    <submittedName>
        <fullName evidence="2">Uncharacterized protein</fullName>
    </submittedName>
</protein>
<feature type="region of interest" description="Disordered" evidence="1">
    <location>
        <begin position="15"/>
        <end position="50"/>
    </location>
</feature>
<organism evidence="2 3">
    <name type="scientific">Steroidobacter agaridevorans</name>
    <dbReference type="NCBI Taxonomy" id="2695856"/>
    <lineage>
        <taxon>Bacteria</taxon>
        <taxon>Pseudomonadati</taxon>
        <taxon>Pseudomonadota</taxon>
        <taxon>Gammaproteobacteria</taxon>
        <taxon>Steroidobacterales</taxon>
        <taxon>Steroidobacteraceae</taxon>
        <taxon>Steroidobacter</taxon>
    </lineage>
</organism>
<reference evidence="3" key="1">
    <citation type="submission" date="2020-01" db="EMBL/GenBank/DDBJ databases">
        <title>'Steroidobacter agaridevorans' sp. nov., agar-degrading bacteria isolated from rhizosphere soils.</title>
        <authorList>
            <person name="Ikenaga M."/>
            <person name="Kataoka M."/>
            <person name="Murouchi A."/>
            <person name="Katsuragi S."/>
            <person name="Sakai M."/>
        </authorList>
    </citation>
    <scope>NUCLEOTIDE SEQUENCE [LARGE SCALE GENOMIC DNA]</scope>
    <source>
        <strain evidence="3">YU21-B</strain>
    </source>
</reference>
<proteinExistence type="predicted"/>
<feature type="compositionally biased region" description="Basic and acidic residues" evidence="1">
    <location>
        <begin position="35"/>
        <end position="50"/>
    </location>
</feature>
<keyword evidence="3" id="KW-1185">Reference proteome</keyword>
<gene>
    <name evidence="2" type="ORF">GCM10011487_20790</name>
</gene>
<dbReference type="EMBL" id="BLJN01000002">
    <property type="protein sequence ID" value="GFE80079.1"/>
    <property type="molecule type" value="Genomic_DNA"/>
</dbReference>
<evidence type="ECO:0000313" key="2">
    <source>
        <dbReference type="EMBL" id="GFE80079.1"/>
    </source>
</evidence>
<sequence>MIGIEVLDQHIGEAGIGGRRPEKHLEGFETAGRSAEADDRAKRRKGAEVRPVGREQPFTARNFFNLVRHLFDSYKEAEHR</sequence>
<comment type="caution">
    <text evidence="2">The sequence shown here is derived from an EMBL/GenBank/DDBJ whole genome shotgun (WGS) entry which is preliminary data.</text>
</comment>
<dbReference type="AlphaFoldDB" id="A0A829Y9U4"/>
<evidence type="ECO:0000313" key="3">
    <source>
        <dbReference type="Proteomes" id="UP000445000"/>
    </source>
</evidence>
<dbReference type="Proteomes" id="UP000445000">
    <property type="component" value="Unassembled WGS sequence"/>
</dbReference>
<evidence type="ECO:0000256" key="1">
    <source>
        <dbReference type="SAM" id="MobiDB-lite"/>
    </source>
</evidence>
<accession>A0A829Y9U4</accession>
<name>A0A829Y9U4_9GAMM</name>